<dbReference type="RefSeq" id="WP_341426722.1">
    <property type="nucleotide sequence ID" value="NZ_JBBUTG010000010.1"/>
</dbReference>
<name>A0ABU9BUL2_9BURK</name>
<dbReference type="InterPro" id="IPR029062">
    <property type="entry name" value="Class_I_gatase-like"/>
</dbReference>
<reference evidence="10 11" key="1">
    <citation type="submission" date="2024-04" db="EMBL/GenBank/DDBJ databases">
        <title>Novel species of the genus Ideonella isolated from streams.</title>
        <authorList>
            <person name="Lu H."/>
        </authorList>
    </citation>
    <scope>NUCLEOTIDE SEQUENCE [LARGE SCALE GENOMIC DNA]</scope>
    <source>
        <strain evidence="10 11">DXS29W</strain>
    </source>
</reference>
<organism evidence="10 11">
    <name type="scientific">Ideonella lacteola</name>
    <dbReference type="NCBI Taxonomy" id="2984193"/>
    <lineage>
        <taxon>Bacteria</taxon>
        <taxon>Pseudomonadati</taxon>
        <taxon>Pseudomonadota</taxon>
        <taxon>Betaproteobacteria</taxon>
        <taxon>Burkholderiales</taxon>
        <taxon>Sphaerotilaceae</taxon>
        <taxon>Ideonella</taxon>
    </lineage>
</organism>
<comment type="similarity">
    <text evidence="3">Belongs to the peptidase S51 family.</text>
</comment>
<evidence type="ECO:0000256" key="3">
    <source>
        <dbReference type="ARBA" id="ARBA00006534"/>
    </source>
</evidence>
<comment type="caution">
    <text evidence="10">The sequence shown here is derived from an EMBL/GenBank/DDBJ whole genome shotgun (WGS) entry which is preliminary data.</text>
</comment>
<keyword evidence="7 10" id="KW-0378">Hydrolase</keyword>
<evidence type="ECO:0000256" key="5">
    <source>
        <dbReference type="ARBA" id="ARBA00015719"/>
    </source>
</evidence>
<evidence type="ECO:0000256" key="7">
    <source>
        <dbReference type="ARBA" id="ARBA00022801"/>
    </source>
</evidence>
<proteinExistence type="inferred from homology"/>
<evidence type="ECO:0000256" key="6">
    <source>
        <dbReference type="ARBA" id="ARBA00022670"/>
    </source>
</evidence>
<dbReference type="SUPFAM" id="SSF52317">
    <property type="entry name" value="Class I glutamine amidotransferase-like"/>
    <property type="match status" value="1"/>
</dbReference>
<dbReference type="InterPro" id="IPR011811">
    <property type="entry name" value="Peptidase_S51_cyanophycinase"/>
</dbReference>
<dbReference type="PANTHER" id="PTHR36175">
    <property type="entry name" value="CYANOPHYCINASE"/>
    <property type="match status" value="1"/>
</dbReference>
<keyword evidence="9" id="KW-0732">Signal</keyword>
<dbReference type="Gene3D" id="3.40.50.880">
    <property type="match status" value="1"/>
</dbReference>
<keyword evidence="10" id="KW-0121">Carboxypeptidase</keyword>
<evidence type="ECO:0000313" key="10">
    <source>
        <dbReference type="EMBL" id="MEK8032300.1"/>
    </source>
</evidence>
<dbReference type="InterPro" id="IPR005320">
    <property type="entry name" value="Peptidase_S51"/>
</dbReference>
<gene>
    <name evidence="10" type="ORF">AACH06_15835</name>
</gene>
<keyword evidence="8" id="KW-0720">Serine protease</keyword>
<keyword evidence="6" id="KW-0645">Protease</keyword>
<evidence type="ECO:0000256" key="9">
    <source>
        <dbReference type="SAM" id="SignalP"/>
    </source>
</evidence>
<dbReference type="GO" id="GO:0008241">
    <property type="term" value="F:peptidyl-dipeptidase activity"/>
    <property type="evidence" value="ECO:0007669"/>
    <property type="project" value="UniProtKB-EC"/>
</dbReference>
<evidence type="ECO:0000256" key="2">
    <source>
        <dbReference type="ARBA" id="ARBA00002039"/>
    </source>
</evidence>
<dbReference type="Proteomes" id="UP001371218">
    <property type="component" value="Unassembled WGS sequence"/>
</dbReference>
<accession>A0ABU9BUL2</accession>
<dbReference type="GO" id="GO:0004180">
    <property type="term" value="F:carboxypeptidase activity"/>
    <property type="evidence" value="ECO:0007669"/>
    <property type="project" value="UniProtKB-KW"/>
</dbReference>
<protein>
    <recommendedName>
        <fullName evidence="5">Cyanophycinase</fullName>
        <ecNumber evidence="4">3.4.15.6</ecNumber>
    </recommendedName>
</protein>
<dbReference type="EMBL" id="JBBUTG010000010">
    <property type="protein sequence ID" value="MEK8032300.1"/>
    <property type="molecule type" value="Genomic_DNA"/>
</dbReference>
<evidence type="ECO:0000256" key="4">
    <source>
        <dbReference type="ARBA" id="ARBA00013115"/>
    </source>
</evidence>
<dbReference type="EC" id="3.4.15.6" evidence="4"/>
<dbReference type="CDD" id="cd03145">
    <property type="entry name" value="GAT1_cyanophycinase"/>
    <property type="match status" value="1"/>
</dbReference>
<comment type="catalytic activity">
    <reaction evidence="1">
        <text>[L-4-(L-arginin-2-N-yl)aspartate](n) + H2O = [L-4-(L-arginin-2-N-yl)aspartate](n-1) + L-4-(L-arginin-2-N-yl)aspartate</text>
        <dbReference type="Rhea" id="RHEA:12845"/>
        <dbReference type="Rhea" id="RHEA-COMP:13728"/>
        <dbReference type="Rhea" id="RHEA-COMP:13734"/>
        <dbReference type="ChEBI" id="CHEBI:15377"/>
        <dbReference type="ChEBI" id="CHEBI:137986"/>
        <dbReference type="ChEBI" id="CHEBI:137991"/>
        <dbReference type="EC" id="3.4.15.6"/>
    </reaction>
</comment>
<evidence type="ECO:0000256" key="8">
    <source>
        <dbReference type="ARBA" id="ARBA00022825"/>
    </source>
</evidence>
<evidence type="ECO:0000256" key="1">
    <source>
        <dbReference type="ARBA" id="ARBA00001092"/>
    </source>
</evidence>
<keyword evidence="11" id="KW-1185">Reference proteome</keyword>
<feature type="chain" id="PRO_5046276837" description="Cyanophycinase" evidence="9">
    <location>
        <begin position="26"/>
        <end position="454"/>
    </location>
</feature>
<sequence>MKKLVSALTALVASVGLLGPVSSHAAQAATAPVAPDSAASAAVTSPVPSAGSRASMVRETKVGEPVKGYAVIIGGALKADNDEVWSRMVELSGGKGARWVVFGTASETPDKAGRRASELLERRGAVAESMPVAPQLKWVDLDKAVRDERLLELVRNADGVFFTGGAQERIVDTFKPGGHNTPMLNVIWEVYRRGGVVAGTSAGAAIMSTVMFRDALSVLSVMKGQLREGKEIDHGLGFVGPNLFVDQHFLKRGRFGRMIPLMLAKGYKLGLGIEENSAAIVQGDMVEVIGGKGALLIDLNDVKTDTNVGALNVNGARLTYLDRGDRFDLGLRRIEPSERKRRGQFLDPNSPTYKPEYSNEPFYIDMLSDSTLSNAMGFLIDSNQKEVRGLSFDPKAPANEPLADLGFSFRIYKGKDSMGWYSDESGSDEYSVASLYLDITPVRMSRPLFSPWTR</sequence>
<dbReference type="PANTHER" id="PTHR36175:SF1">
    <property type="entry name" value="CYANOPHYCINASE"/>
    <property type="match status" value="1"/>
</dbReference>
<dbReference type="Pfam" id="PF03575">
    <property type="entry name" value="Peptidase_S51"/>
    <property type="match status" value="1"/>
</dbReference>
<comment type="function">
    <text evidence="2">Exopeptidase that catalyzes the hydrolytic cleavage of multi-L-arginyl-poly-L-aspartic acid (cyanophycin; a water-insoluble reserve polymer) into aspartate-arginine dipeptides.</text>
</comment>
<dbReference type="NCBIfam" id="TIGR02069">
    <property type="entry name" value="cyanophycinase"/>
    <property type="match status" value="1"/>
</dbReference>
<evidence type="ECO:0000313" key="11">
    <source>
        <dbReference type="Proteomes" id="UP001371218"/>
    </source>
</evidence>
<feature type="signal peptide" evidence="9">
    <location>
        <begin position="1"/>
        <end position="25"/>
    </location>
</feature>